<name>A0ABU7C7N5_9TELE</name>
<comment type="caution">
    <text evidence="2">The sequence shown here is derived from an EMBL/GenBank/DDBJ whole genome shotgun (WGS) entry which is preliminary data.</text>
</comment>
<protein>
    <submittedName>
        <fullName evidence="2">Uncharacterized protein</fullName>
    </submittedName>
</protein>
<sequence>MTPPCVSPLSNQRQIRMCRQSIILRGFAFKDLQSWIPRSSPELQPSSAPPPPSPFHTPQGSLTFLGLHSTTSIGSQGGRLINSKPKTFIQAHVILSIHVFLMSSYQ</sequence>
<dbReference type="Proteomes" id="UP001345963">
    <property type="component" value="Unassembled WGS sequence"/>
</dbReference>
<evidence type="ECO:0000256" key="1">
    <source>
        <dbReference type="SAM" id="MobiDB-lite"/>
    </source>
</evidence>
<evidence type="ECO:0000313" key="2">
    <source>
        <dbReference type="EMBL" id="MED6258731.1"/>
    </source>
</evidence>
<reference evidence="2 3" key="1">
    <citation type="submission" date="2021-07" db="EMBL/GenBank/DDBJ databases">
        <authorList>
            <person name="Palmer J.M."/>
        </authorList>
    </citation>
    <scope>NUCLEOTIDE SEQUENCE [LARGE SCALE GENOMIC DNA]</scope>
    <source>
        <strain evidence="2 3">AT_MEX2019</strain>
        <tissue evidence="2">Muscle</tissue>
    </source>
</reference>
<keyword evidence="3" id="KW-1185">Reference proteome</keyword>
<gene>
    <name evidence="2" type="ORF">ATANTOWER_011506</name>
</gene>
<accession>A0ABU7C7N5</accession>
<feature type="region of interest" description="Disordered" evidence="1">
    <location>
        <begin position="38"/>
        <end position="60"/>
    </location>
</feature>
<evidence type="ECO:0000313" key="3">
    <source>
        <dbReference type="Proteomes" id="UP001345963"/>
    </source>
</evidence>
<proteinExistence type="predicted"/>
<organism evidence="2 3">
    <name type="scientific">Ataeniobius toweri</name>
    <dbReference type="NCBI Taxonomy" id="208326"/>
    <lineage>
        <taxon>Eukaryota</taxon>
        <taxon>Metazoa</taxon>
        <taxon>Chordata</taxon>
        <taxon>Craniata</taxon>
        <taxon>Vertebrata</taxon>
        <taxon>Euteleostomi</taxon>
        <taxon>Actinopterygii</taxon>
        <taxon>Neopterygii</taxon>
        <taxon>Teleostei</taxon>
        <taxon>Neoteleostei</taxon>
        <taxon>Acanthomorphata</taxon>
        <taxon>Ovalentaria</taxon>
        <taxon>Atherinomorphae</taxon>
        <taxon>Cyprinodontiformes</taxon>
        <taxon>Goodeidae</taxon>
        <taxon>Ataeniobius</taxon>
    </lineage>
</organism>
<dbReference type="EMBL" id="JAHUTI010081170">
    <property type="protein sequence ID" value="MED6258731.1"/>
    <property type="molecule type" value="Genomic_DNA"/>
</dbReference>